<gene>
    <name evidence="5" type="ORF">BEI59_23880</name>
</gene>
<dbReference type="Gene3D" id="3.40.50.970">
    <property type="match status" value="1"/>
</dbReference>
<dbReference type="InterPro" id="IPR005475">
    <property type="entry name" value="Transketolase-like_Pyr-bd"/>
</dbReference>
<sequence length="346" mass="38205">MPWTTVKEEDKRVYEYGDSQGKGRKIGYIESINETLRQAMLRDKRVFLMGQGINDAVGMFGMTNGLMEEFGEDRAFDTPIAETGLAGIAVGAAMSGRHPIYFHNRPDFLMLAMDQLVNHASKYAYMSAGQYSVPLLICAVTGKGWGSAAQHSQALQGLFMHIPGLKIMMPTTPYDVKGLLGSAIEEQNPVMFLDHRRIHNQEGAVLEELYKIPFGKGVIRKSGKDVTIVGISSMLIEALDAASQLEKEGISAEVIDLRTIKPWDIDLVTKSVCKTGRLLVADTGWGCCGVASEIAVVIYENCFKSLKATVERVVLPDVPTPAAYNLENVFYQNSEDIYKRVKKIIN</sequence>
<reference evidence="5 6" key="1">
    <citation type="submission" date="2016-08" db="EMBL/GenBank/DDBJ databases">
        <authorList>
            <person name="Seilhamer J.J."/>
        </authorList>
    </citation>
    <scope>NUCLEOTIDE SEQUENCE [LARGE SCALE GENOMIC DNA]</scope>
    <source>
        <strain evidence="5 6">NML150140-1</strain>
    </source>
</reference>
<dbReference type="Pfam" id="PF02779">
    <property type="entry name" value="Transket_pyr"/>
    <property type="match status" value="1"/>
</dbReference>
<dbReference type="RefSeq" id="WP_069432017.1">
    <property type="nucleotide sequence ID" value="NZ_MEHA01000022.1"/>
</dbReference>
<dbReference type="Gene3D" id="3.40.50.920">
    <property type="match status" value="1"/>
</dbReference>
<dbReference type="EMBL" id="MEHA01000022">
    <property type="protein sequence ID" value="ODR46790.1"/>
    <property type="molecule type" value="Genomic_DNA"/>
</dbReference>
<dbReference type="SMART" id="SM00861">
    <property type="entry name" value="Transket_pyr"/>
    <property type="match status" value="1"/>
</dbReference>
<accession>A0A1E3UBT8</accession>
<dbReference type="FunFam" id="3.40.50.920:FF:000001">
    <property type="entry name" value="Pyruvate dehydrogenase E1 beta subunit"/>
    <property type="match status" value="1"/>
</dbReference>
<evidence type="ECO:0000313" key="5">
    <source>
        <dbReference type="EMBL" id="ODR46790.1"/>
    </source>
</evidence>
<dbReference type="InterPro" id="IPR029061">
    <property type="entry name" value="THDP-binding"/>
</dbReference>
<dbReference type="FunFam" id="3.40.50.970:FF:000001">
    <property type="entry name" value="Pyruvate dehydrogenase E1 beta subunit"/>
    <property type="match status" value="1"/>
</dbReference>
<dbReference type="Pfam" id="PF02780">
    <property type="entry name" value="Transketolase_C"/>
    <property type="match status" value="1"/>
</dbReference>
<dbReference type="PANTHER" id="PTHR43257:SF2">
    <property type="entry name" value="PYRUVATE DEHYDROGENASE E1 COMPONENT SUBUNIT BETA"/>
    <property type="match status" value="1"/>
</dbReference>
<name>A0A1E3UBT8_9FIRM</name>
<evidence type="ECO:0000256" key="1">
    <source>
        <dbReference type="ARBA" id="ARBA00001964"/>
    </source>
</evidence>
<comment type="caution">
    <text evidence="5">The sequence shown here is derived from an EMBL/GenBank/DDBJ whole genome shotgun (WGS) entry which is preliminary data.</text>
</comment>
<protein>
    <submittedName>
        <fullName evidence="5">Acetoin dehydrogenase</fullName>
    </submittedName>
</protein>
<dbReference type="Proteomes" id="UP000094271">
    <property type="component" value="Unassembled WGS sequence"/>
</dbReference>
<dbReference type="CDD" id="cd07036">
    <property type="entry name" value="TPP_PYR_E1-PDHc-beta_like"/>
    <property type="match status" value="1"/>
</dbReference>
<evidence type="ECO:0000259" key="4">
    <source>
        <dbReference type="SMART" id="SM00861"/>
    </source>
</evidence>
<evidence type="ECO:0000313" key="6">
    <source>
        <dbReference type="Proteomes" id="UP000094271"/>
    </source>
</evidence>
<keyword evidence="3" id="KW-0786">Thiamine pyrophosphate</keyword>
<organism evidence="5 6">
    <name type="scientific">Eisenbergiella tayi</name>
    <dbReference type="NCBI Taxonomy" id="1432052"/>
    <lineage>
        <taxon>Bacteria</taxon>
        <taxon>Bacillati</taxon>
        <taxon>Bacillota</taxon>
        <taxon>Clostridia</taxon>
        <taxon>Lachnospirales</taxon>
        <taxon>Lachnospiraceae</taxon>
        <taxon>Eisenbergiella</taxon>
    </lineage>
</organism>
<evidence type="ECO:0000256" key="2">
    <source>
        <dbReference type="ARBA" id="ARBA00023002"/>
    </source>
</evidence>
<dbReference type="OrthoDB" id="8732661at2"/>
<feature type="domain" description="Transketolase-like pyrimidine-binding" evidence="4">
    <location>
        <begin position="26"/>
        <end position="201"/>
    </location>
</feature>
<dbReference type="GO" id="GO:0016491">
    <property type="term" value="F:oxidoreductase activity"/>
    <property type="evidence" value="ECO:0007669"/>
    <property type="project" value="UniProtKB-KW"/>
</dbReference>
<dbReference type="InterPro" id="IPR009014">
    <property type="entry name" value="Transketo_C/PFOR_II"/>
</dbReference>
<dbReference type="NCBIfam" id="NF006667">
    <property type="entry name" value="PRK09212.1"/>
    <property type="match status" value="1"/>
</dbReference>
<dbReference type="AlphaFoldDB" id="A0A1E3UBT8"/>
<evidence type="ECO:0000256" key="3">
    <source>
        <dbReference type="ARBA" id="ARBA00023052"/>
    </source>
</evidence>
<comment type="cofactor">
    <cofactor evidence="1">
        <name>thiamine diphosphate</name>
        <dbReference type="ChEBI" id="CHEBI:58937"/>
    </cofactor>
</comment>
<proteinExistence type="predicted"/>
<dbReference type="InterPro" id="IPR033248">
    <property type="entry name" value="Transketolase_C"/>
</dbReference>
<dbReference type="SUPFAM" id="SSF52518">
    <property type="entry name" value="Thiamin diphosphate-binding fold (THDP-binding)"/>
    <property type="match status" value="1"/>
</dbReference>
<dbReference type="SUPFAM" id="SSF52922">
    <property type="entry name" value="TK C-terminal domain-like"/>
    <property type="match status" value="1"/>
</dbReference>
<dbReference type="PANTHER" id="PTHR43257">
    <property type="entry name" value="PYRUVATE DEHYDROGENASE E1 COMPONENT BETA SUBUNIT"/>
    <property type="match status" value="1"/>
</dbReference>
<keyword evidence="2" id="KW-0560">Oxidoreductase</keyword>